<keyword evidence="2" id="KW-1185">Reference proteome</keyword>
<sequence length="51" mass="5671">MSASTSNEPGIPRGSEARLVVFKGMIFVDGKLEWINPRVNGDRTRKPVLDE</sequence>
<reference evidence="1 2" key="1">
    <citation type="journal article" date="2005" name="Nature">
        <title>The genome sequence of the rice blast fungus Magnaporthe grisea.</title>
        <authorList>
            <person name="Dean R.A."/>
            <person name="Talbot N.J."/>
            <person name="Ebbole D.J."/>
            <person name="Farman M.L."/>
            <person name="Mitchell T.K."/>
            <person name="Orbach M.J."/>
            <person name="Thon M."/>
            <person name="Kulkarni R."/>
            <person name="Xu J.R."/>
            <person name="Pan H."/>
            <person name="Read N.D."/>
            <person name="Lee Y.H."/>
            <person name="Carbone I."/>
            <person name="Brown D."/>
            <person name="Oh Y.Y."/>
            <person name="Donofrio N."/>
            <person name="Jeong J.S."/>
            <person name="Soanes D.M."/>
            <person name="Djonovic S."/>
            <person name="Kolomiets E."/>
            <person name="Rehmeyer C."/>
            <person name="Li W."/>
            <person name="Harding M."/>
            <person name="Kim S."/>
            <person name="Lebrun M.H."/>
            <person name="Bohnert H."/>
            <person name="Coughlan S."/>
            <person name="Butler J."/>
            <person name="Calvo S."/>
            <person name="Ma L.J."/>
            <person name="Nicol R."/>
            <person name="Purcell S."/>
            <person name="Nusbaum C."/>
            <person name="Galagan J.E."/>
            <person name="Birren B.W."/>
        </authorList>
    </citation>
    <scope>NUCLEOTIDE SEQUENCE [LARGE SCALE GENOMIC DNA]</scope>
    <source>
        <strain evidence="2">70-15 / ATCC MYA-4617 / FGSC 8958</strain>
    </source>
</reference>
<evidence type="ECO:0000313" key="2">
    <source>
        <dbReference type="Proteomes" id="UP000009058"/>
    </source>
</evidence>
<dbReference type="InParanoid" id="G4N8E6"/>
<evidence type="ECO:0000313" key="1">
    <source>
        <dbReference type="EMBL" id="EHA50994.1"/>
    </source>
</evidence>
<dbReference type="KEGG" id="mgr:MGG_17202"/>
<organism evidence="1 2">
    <name type="scientific">Pyricularia oryzae (strain 70-15 / ATCC MYA-4617 / FGSC 8958)</name>
    <name type="common">Rice blast fungus</name>
    <name type="synonym">Magnaporthe oryzae</name>
    <dbReference type="NCBI Taxonomy" id="242507"/>
    <lineage>
        <taxon>Eukaryota</taxon>
        <taxon>Fungi</taxon>
        <taxon>Dikarya</taxon>
        <taxon>Ascomycota</taxon>
        <taxon>Pezizomycotina</taxon>
        <taxon>Sordariomycetes</taxon>
        <taxon>Sordariomycetidae</taxon>
        <taxon>Magnaporthales</taxon>
        <taxon>Pyriculariaceae</taxon>
        <taxon>Pyricularia</taxon>
    </lineage>
</organism>
<protein>
    <submittedName>
        <fullName evidence="1">Uncharacterized protein</fullName>
    </submittedName>
</protein>
<dbReference type="VEuPathDB" id="FungiDB:MGG_17202"/>
<gene>
    <name evidence="1" type="ORF">MGG_17202</name>
</gene>
<accession>G4N8E6</accession>
<dbReference type="GeneID" id="12985643"/>
<name>G4N8E6_PYRO7</name>
<dbReference type="EMBL" id="CM001234">
    <property type="protein sequence ID" value="EHA50994.1"/>
    <property type="molecule type" value="Genomic_DNA"/>
</dbReference>
<proteinExistence type="predicted"/>
<dbReference type="Proteomes" id="UP000009058">
    <property type="component" value="Chromosome 4"/>
</dbReference>
<dbReference type="AlphaFoldDB" id="G4N8E6"/>
<dbReference type="HOGENOM" id="CLU_3106878_0_0_1"/>
<reference key="2">
    <citation type="submission" date="2011-05" db="EMBL/GenBank/DDBJ databases">
        <title>The Genome Sequence of Magnaporthe oryzae 70-15.</title>
        <authorList>
            <consortium name="The Broad Institute Genome Sequencing Platform"/>
            <person name="Ma L.-J."/>
            <person name="Dead R."/>
            <person name="Young S.K."/>
            <person name="Zeng Q."/>
            <person name="Gargeya S."/>
            <person name="Fitzgerald M."/>
            <person name="Haas B."/>
            <person name="Abouelleil A."/>
            <person name="Alvarado L."/>
            <person name="Arachchi H.M."/>
            <person name="Berlin A."/>
            <person name="Brown A."/>
            <person name="Chapman S.B."/>
            <person name="Chen Z."/>
            <person name="Dunbar C."/>
            <person name="Freedman E."/>
            <person name="Gearin G."/>
            <person name="Gellesch M."/>
            <person name="Goldberg J."/>
            <person name="Griggs A."/>
            <person name="Gujja S."/>
            <person name="Heiman D."/>
            <person name="Howarth C."/>
            <person name="Larson L."/>
            <person name="Lui A."/>
            <person name="MacDonald P.J.P."/>
            <person name="Mehta T."/>
            <person name="Montmayeur A."/>
            <person name="Murphy C."/>
            <person name="Neiman D."/>
            <person name="Pearson M."/>
            <person name="Priest M."/>
            <person name="Roberts A."/>
            <person name="Saif S."/>
            <person name="Shea T."/>
            <person name="Shenoy N."/>
            <person name="Sisk P."/>
            <person name="Stolte C."/>
            <person name="Sykes S."/>
            <person name="Yandava C."/>
            <person name="Wortman J."/>
            <person name="Nusbaum C."/>
            <person name="Birren B."/>
        </authorList>
    </citation>
    <scope>NUCLEOTIDE SEQUENCE</scope>
    <source>
        <strain>70-15</strain>
    </source>
</reference>
<dbReference type="RefSeq" id="XP_003717313.1">
    <property type="nucleotide sequence ID" value="XM_003717265.1"/>
</dbReference>